<dbReference type="GO" id="GO:0022857">
    <property type="term" value="F:transmembrane transporter activity"/>
    <property type="evidence" value="ECO:0007669"/>
    <property type="project" value="InterPro"/>
</dbReference>
<name>A0A423VL30_9PEZI</name>
<keyword evidence="4 6" id="KW-0472">Membrane</keyword>
<evidence type="ECO:0000256" key="3">
    <source>
        <dbReference type="ARBA" id="ARBA00022989"/>
    </source>
</evidence>
<feature type="transmembrane region" description="Helical" evidence="6">
    <location>
        <begin position="434"/>
        <end position="454"/>
    </location>
</feature>
<dbReference type="EMBL" id="LKEB01000089">
    <property type="protein sequence ID" value="ROV91716.1"/>
    <property type="molecule type" value="Genomic_DNA"/>
</dbReference>
<gene>
    <name evidence="8" type="ORF">VPNG_09956</name>
</gene>
<feature type="transmembrane region" description="Helical" evidence="6">
    <location>
        <begin position="159"/>
        <end position="176"/>
    </location>
</feature>
<feature type="transmembrane region" description="Helical" evidence="6">
    <location>
        <begin position="390"/>
        <end position="414"/>
    </location>
</feature>
<dbReference type="GO" id="GO:0140115">
    <property type="term" value="P:export across plasma membrane"/>
    <property type="evidence" value="ECO:0007669"/>
    <property type="project" value="UniProtKB-ARBA"/>
</dbReference>
<dbReference type="InParanoid" id="A0A423VL30"/>
<accession>A0A423VL30</accession>
<comment type="subcellular location">
    <subcellularLocation>
        <location evidence="1">Membrane</location>
        <topology evidence="1">Multi-pass membrane protein</topology>
    </subcellularLocation>
</comment>
<evidence type="ECO:0000256" key="1">
    <source>
        <dbReference type="ARBA" id="ARBA00004141"/>
    </source>
</evidence>
<dbReference type="FunCoup" id="A0A423VL30">
    <property type="interactions" value="9"/>
</dbReference>
<dbReference type="PANTHER" id="PTHR23502">
    <property type="entry name" value="MAJOR FACILITATOR SUPERFAMILY"/>
    <property type="match status" value="1"/>
</dbReference>
<feature type="compositionally biased region" description="Basic and acidic residues" evidence="5">
    <location>
        <begin position="1"/>
        <end position="10"/>
    </location>
</feature>
<feature type="domain" description="Major facilitator superfamily (MFS) profile" evidence="7">
    <location>
        <begin position="161"/>
        <end position="594"/>
    </location>
</feature>
<evidence type="ECO:0000313" key="8">
    <source>
        <dbReference type="EMBL" id="ROV91716.1"/>
    </source>
</evidence>
<dbReference type="OrthoDB" id="5296287at2759"/>
<dbReference type="Proteomes" id="UP000285146">
    <property type="component" value="Unassembled WGS sequence"/>
</dbReference>
<feature type="transmembrane region" description="Helical" evidence="6">
    <location>
        <begin position="316"/>
        <end position="335"/>
    </location>
</feature>
<dbReference type="InterPro" id="IPR020846">
    <property type="entry name" value="MFS_dom"/>
</dbReference>
<sequence length="602" mass="66495">MEEKDKELKTTRPKPGAAEEAADQSQRDTGNLSDPEKASRPPSRFENDDASVYTSDSADHGNPDLEHEDVEETILGHELDRQLSRVHDAESLQRIETRGSIKSKVSRVLSAVSGRNRKTDGEGIRRNPLPEMNLDEGIVGWDGQDDPNMPLNFTTSRKWMLVGLLSAITLLTPFASSILSPGISSLMTEFGETSEIMGALTVSIYLLGYVIGPMFLAPLSEIYGRRPILTVANIFFCLWQIGCALAPNISALIVFRFFAGVGGAGCLTLGGAVIGDVFGPEQRGFAMGIWTLGPLFGPVIGPLIGGFIAETIGWRWDFWIVLIIAGVITVLIEVLNQETSHRVLIDNKVVRFKKELGRDDLRSCYETATGPKPSQSRILINGLIRPLKMLIFSPIVLLLTLYISFAYGTMYLLFTTIPTVFEETYGFNVGLTGLVYLGLGCGTTLGWIFITLYSDKSVIKLAKANNGEFEPEMRLAVSIFFSWLLPITFFWYGWSAEYKVHWMSSIISLMPFGTGIMGLFLPITTYLVDCYPMYAASAIAANTELRSLVGAFLPLAGTPMYETLGLGWGNSLLGFLCVLMIPLPIIFFKFGKKLRKMERFKL</sequence>
<dbReference type="FunFam" id="1.20.1250.20:FF:000460">
    <property type="entry name" value="MFS multidrug transporter, putative"/>
    <property type="match status" value="1"/>
</dbReference>
<proteinExistence type="predicted"/>
<keyword evidence="9" id="KW-1185">Reference proteome</keyword>
<keyword evidence="2 6" id="KW-0812">Transmembrane</keyword>
<feature type="region of interest" description="Disordered" evidence="5">
    <location>
        <begin position="1"/>
        <end position="65"/>
    </location>
</feature>
<dbReference type="Pfam" id="PF07690">
    <property type="entry name" value="MFS_1"/>
    <property type="match status" value="1"/>
</dbReference>
<dbReference type="CDD" id="cd17323">
    <property type="entry name" value="MFS_Tpo1_MDR_like"/>
    <property type="match status" value="1"/>
</dbReference>
<dbReference type="InterPro" id="IPR005829">
    <property type="entry name" value="Sugar_transporter_CS"/>
</dbReference>
<organism evidence="8 9">
    <name type="scientific">Cytospora leucostoma</name>
    <dbReference type="NCBI Taxonomy" id="1230097"/>
    <lineage>
        <taxon>Eukaryota</taxon>
        <taxon>Fungi</taxon>
        <taxon>Dikarya</taxon>
        <taxon>Ascomycota</taxon>
        <taxon>Pezizomycotina</taxon>
        <taxon>Sordariomycetes</taxon>
        <taxon>Sordariomycetidae</taxon>
        <taxon>Diaporthales</taxon>
        <taxon>Cytosporaceae</taxon>
        <taxon>Cytospora</taxon>
    </lineage>
</organism>
<feature type="transmembrane region" description="Helical" evidence="6">
    <location>
        <begin position="253"/>
        <end position="278"/>
    </location>
</feature>
<reference evidence="8 9" key="1">
    <citation type="submission" date="2015-09" db="EMBL/GenBank/DDBJ databases">
        <title>Host preference determinants of Valsa canker pathogens revealed by comparative genomics.</title>
        <authorList>
            <person name="Yin Z."/>
            <person name="Huang L."/>
        </authorList>
    </citation>
    <scope>NUCLEOTIDE SEQUENCE [LARGE SCALE GENOMIC DNA]</scope>
    <source>
        <strain evidence="8 9">SXYLt</strain>
    </source>
</reference>
<evidence type="ECO:0000256" key="4">
    <source>
        <dbReference type="ARBA" id="ARBA00023136"/>
    </source>
</evidence>
<dbReference type="InterPro" id="IPR036259">
    <property type="entry name" value="MFS_trans_sf"/>
</dbReference>
<feature type="compositionally biased region" description="Basic and acidic residues" evidence="5">
    <location>
        <begin position="34"/>
        <end position="47"/>
    </location>
</feature>
<protein>
    <recommendedName>
        <fullName evidence="7">Major facilitator superfamily (MFS) profile domain-containing protein</fullName>
    </recommendedName>
</protein>
<comment type="caution">
    <text evidence="8">The sequence shown here is derived from an EMBL/GenBank/DDBJ whole genome shotgun (WGS) entry which is preliminary data.</text>
</comment>
<feature type="transmembrane region" description="Helical" evidence="6">
    <location>
        <begin position="500"/>
        <end position="521"/>
    </location>
</feature>
<evidence type="ECO:0000256" key="5">
    <source>
        <dbReference type="SAM" id="MobiDB-lite"/>
    </source>
</evidence>
<evidence type="ECO:0000256" key="2">
    <source>
        <dbReference type="ARBA" id="ARBA00022692"/>
    </source>
</evidence>
<evidence type="ECO:0000259" key="7">
    <source>
        <dbReference type="PROSITE" id="PS50850"/>
    </source>
</evidence>
<dbReference type="PANTHER" id="PTHR23502:SF33">
    <property type="entry name" value="MAJOR FACILITATOR SUPERFAMILY (MFS) PROFILE DOMAIN-CONTAINING PROTEIN-RELATED"/>
    <property type="match status" value="1"/>
</dbReference>
<dbReference type="GO" id="GO:0016020">
    <property type="term" value="C:membrane"/>
    <property type="evidence" value="ECO:0007669"/>
    <property type="project" value="UniProtKB-SubCell"/>
</dbReference>
<dbReference type="AlphaFoldDB" id="A0A423VL30"/>
<evidence type="ECO:0000313" key="9">
    <source>
        <dbReference type="Proteomes" id="UP000285146"/>
    </source>
</evidence>
<feature type="compositionally biased region" description="Polar residues" evidence="5">
    <location>
        <begin position="23"/>
        <end position="32"/>
    </location>
</feature>
<dbReference type="GO" id="GO:0042908">
    <property type="term" value="P:xenobiotic transport"/>
    <property type="evidence" value="ECO:0007669"/>
    <property type="project" value="UniProtKB-ARBA"/>
</dbReference>
<dbReference type="SUPFAM" id="SSF103473">
    <property type="entry name" value="MFS general substrate transporter"/>
    <property type="match status" value="1"/>
</dbReference>
<dbReference type="Gene3D" id="1.20.1250.20">
    <property type="entry name" value="MFS general substrate transporter like domains"/>
    <property type="match status" value="1"/>
</dbReference>
<evidence type="ECO:0000256" key="6">
    <source>
        <dbReference type="SAM" id="Phobius"/>
    </source>
</evidence>
<feature type="transmembrane region" description="Helical" evidence="6">
    <location>
        <begin position="228"/>
        <end position="247"/>
    </location>
</feature>
<feature type="transmembrane region" description="Helical" evidence="6">
    <location>
        <begin position="285"/>
        <end position="304"/>
    </location>
</feature>
<feature type="transmembrane region" description="Helical" evidence="6">
    <location>
        <begin position="568"/>
        <end position="591"/>
    </location>
</feature>
<feature type="transmembrane region" description="Helical" evidence="6">
    <location>
        <begin position="533"/>
        <end position="556"/>
    </location>
</feature>
<keyword evidence="3 6" id="KW-1133">Transmembrane helix</keyword>
<dbReference type="PROSITE" id="PS00216">
    <property type="entry name" value="SUGAR_TRANSPORT_1"/>
    <property type="match status" value="1"/>
</dbReference>
<dbReference type="PROSITE" id="PS50850">
    <property type="entry name" value="MFS"/>
    <property type="match status" value="1"/>
</dbReference>
<dbReference type="InterPro" id="IPR011701">
    <property type="entry name" value="MFS"/>
</dbReference>
<feature type="transmembrane region" description="Helical" evidence="6">
    <location>
        <begin position="196"/>
        <end position="216"/>
    </location>
</feature>
<dbReference type="STRING" id="1230097.A0A423VL30"/>
<feature type="transmembrane region" description="Helical" evidence="6">
    <location>
        <begin position="475"/>
        <end position="494"/>
    </location>
</feature>